<feature type="signal peptide" evidence="2">
    <location>
        <begin position="1"/>
        <end position="21"/>
    </location>
</feature>
<name>A0A202BFL2_CHRVL</name>
<evidence type="ECO:0000313" key="5">
    <source>
        <dbReference type="Proteomes" id="UP000196342"/>
    </source>
</evidence>
<dbReference type="OMA" id="QRKESGQ"/>
<keyword evidence="5" id="KW-1185">Reference proteome</keyword>
<reference evidence="4 6" key="2">
    <citation type="submission" date="2018-12" db="EMBL/GenBank/DDBJ databases">
        <authorList>
            <consortium name="Pathogen Informatics"/>
        </authorList>
    </citation>
    <scope>NUCLEOTIDE SEQUENCE [LARGE SCALE GENOMIC DNA]</scope>
    <source>
        <strain evidence="4 6">NCTC9695</strain>
    </source>
</reference>
<keyword evidence="2" id="KW-0732">Signal</keyword>
<dbReference type="Proteomes" id="UP000275777">
    <property type="component" value="Chromosome"/>
</dbReference>
<dbReference type="EMBL" id="LR134182">
    <property type="protein sequence ID" value="VEB45633.1"/>
    <property type="molecule type" value="Genomic_DNA"/>
</dbReference>
<feature type="coiled-coil region" evidence="1">
    <location>
        <begin position="49"/>
        <end position="83"/>
    </location>
</feature>
<dbReference type="AlphaFoldDB" id="A0A202BFL2"/>
<gene>
    <name evidence="3" type="ORF">CBW21_02630</name>
    <name evidence="4" type="ORF">NCTC9695_06159</name>
</gene>
<sequence length="109" mass="11440">MNKLVLGAPLLAALASGAAWAQSADEQLLAAQMAFQQAQSQQRLLDGKLKAAQDEKALAEQRLAGAQAALDKANAELAAATDAQARAKQGLDQATQTLNQAWQRKESGQ</sequence>
<dbReference type="RefSeq" id="WP_011137796.1">
    <property type="nucleotide sequence ID" value="NZ_CP050992.1"/>
</dbReference>
<dbReference type="EMBL" id="NHOO01000002">
    <property type="protein sequence ID" value="OVE50165.1"/>
    <property type="molecule type" value="Genomic_DNA"/>
</dbReference>
<evidence type="ECO:0000256" key="1">
    <source>
        <dbReference type="SAM" id="Coils"/>
    </source>
</evidence>
<evidence type="ECO:0000256" key="2">
    <source>
        <dbReference type="SAM" id="SignalP"/>
    </source>
</evidence>
<evidence type="ECO:0000313" key="6">
    <source>
        <dbReference type="Proteomes" id="UP000275777"/>
    </source>
</evidence>
<evidence type="ECO:0000313" key="3">
    <source>
        <dbReference type="EMBL" id="OVE50165.1"/>
    </source>
</evidence>
<reference evidence="3 5" key="1">
    <citation type="submission" date="2017-05" db="EMBL/GenBank/DDBJ databases">
        <title>Chromobacterium violaceum GHPS1 isolated from Hydrocarbon polluted soil in French Guiana display an awesome secondary metabolite arsenal and a battery of drug and heavy-metal-resistance and detoxification of xenobiotics proteins.</title>
        <authorList>
            <person name="Belbahri L."/>
        </authorList>
    </citation>
    <scope>NUCLEOTIDE SEQUENCE [LARGE SCALE GENOMIC DNA]</scope>
    <source>
        <strain evidence="3 5">GHPS1</strain>
    </source>
</reference>
<dbReference type="Proteomes" id="UP000196342">
    <property type="component" value="Unassembled WGS sequence"/>
</dbReference>
<dbReference type="GeneID" id="66366272"/>
<feature type="chain" id="PRO_5042692190" evidence="2">
    <location>
        <begin position="22"/>
        <end position="109"/>
    </location>
</feature>
<proteinExistence type="predicted"/>
<evidence type="ECO:0000313" key="4">
    <source>
        <dbReference type="EMBL" id="VEB45633.1"/>
    </source>
</evidence>
<accession>A0A202BFL2</accession>
<organism evidence="3 5">
    <name type="scientific">Chromobacterium violaceum</name>
    <dbReference type="NCBI Taxonomy" id="536"/>
    <lineage>
        <taxon>Bacteria</taxon>
        <taxon>Pseudomonadati</taxon>
        <taxon>Pseudomonadota</taxon>
        <taxon>Betaproteobacteria</taxon>
        <taxon>Neisseriales</taxon>
        <taxon>Chromobacteriaceae</taxon>
        <taxon>Chromobacterium</taxon>
    </lineage>
</organism>
<protein>
    <submittedName>
        <fullName evidence="3">Uncharacterized protein</fullName>
    </submittedName>
</protein>
<keyword evidence="1" id="KW-0175">Coiled coil</keyword>